<evidence type="ECO:0000256" key="1">
    <source>
        <dbReference type="ARBA" id="ARBA00022450"/>
    </source>
</evidence>
<dbReference type="InterPro" id="IPR014031">
    <property type="entry name" value="Ketoacyl_synth_C"/>
</dbReference>
<dbReference type="SMART" id="SM00827">
    <property type="entry name" value="PKS_AT"/>
    <property type="match status" value="1"/>
</dbReference>
<dbReference type="RefSeq" id="WP_168089462.1">
    <property type="nucleotide sequence ID" value="NZ_JAAVJC010000190.1"/>
</dbReference>
<dbReference type="PROSITE" id="PS50075">
    <property type="entry name" value="CARRIER"/>
    <property type="match status" value="2"/>
</dbReference>
<dbReference type="Pfam" id="PF16197">
    <property type="entry name" value="KAsynt_C_assoc"/>
    <property type="match status" value="1"/>
</dbReference>
<dbReference type="InterPro" id="IPR045851">
    <property type="entry name" value="AMP-bd_C_sf"/>
</dbReference>
<dbReference type="Pfam" id="PF00550">
    <property type="entry name" value="PP-binding"/>
    <property type="match status" value="2"/>
</dbReference>
<keyword evidence="3" id="KW-0808">Transferase</keyword>
<accession>A0ABX1CFX9</accession>
<evidence type="ECO:0000256" key="6">
    <source>
        <dbReference type="SAM" id="MobiDB-lite"/>
    </source>
</evidence>
<dbReference type="InterPro" id="IPR000873">
    <property type="entry name" value="AMP-dep_synth/lig_dom"/>
</dbReference>
<dbReference type="InterPro" id="IPR001227">
    <property type="entry name" value="Ac_transferase_dom_sf"/>
</dbReference>
<evidence type="ECO:0000256" key="3">
    <source>
        <dbReference type="ARBA" id="ARBA00022679"/>
    </source>
</evidence>
<dbReference type="SMART" id="SM01294">
    <property type="entry name" value="PKS_PP_betabranch"/>
    <property type="match status" value="1"/>
</dbReference>
<dbReference type="InterPro" id="IPR042099">
    <property type="entry name" value="ANL_N_sf"/>
</dbReference>
<dbReference type="EMBL" id="JAAVJC010000190">
    <property type="protein sequence ID" value="NJQ16750.1"/>
    <property type="molecule type" value="Genomic_DNA"/>
</dbReference>
<gene>
    <name evidence="9" type="ORF">HCN52_17890</name>
</gene>
<feature type="compositionally biased region" description="Low complexity" evidence="6">
    <location>
        <begin position="1596"/>
        <end position="1608"/>
    </location>
</feature>
<keyword evidence="4" id="KW-0045">Antibiotic biosynthesis</keyword>
<proteinExistence type="predicted"/>
<feature type="region of interest" description="Disordered" evidence="6">
    <location>
        <begin position="1703"/>
        <end position="1732"/>
    </location>
</feature>
<dbReference type="CDD" id="cd00833">
    <property type="entry name" value="PKS"/>
    <property type="match status" value="1"/>
</dbReference>
<dbReference type="Gene3D" id="1.10.1200.10">
    <property type="entry name" value="ACP-like"/>
    <property type="match status" value="2"/>
</dbReference>
<dbReference type="InterPro" id="IPR036736">
    <property type="entry name" value="ACP-like_sf"/>
</dbReference>
<dbReference type="Gene3D" id="3.40.50.12780">
    <property type="entry name" value="N-terminal domain of ligase-like"/>
    <property type="match status" value="1"/>
</dbReference>
<dbReference type="InterPro" id="IPR032821">
    <property type="entry name" value="PKS_assoc"/>
</dbReference>
<feature type="region of interest" description="Disordered" evidence="6">
    <location>
        <begin position="594"/>
        <end position="619"/>
    </location>
</feature>
<keyword evidence="10" id="KW-1185">Reference proteome</keyword>
<protein>
    <submittedName>
        <fullName evidence="9">AMP-binding protein</fullName>
    </submittedName>
</protein>
<feature type="compositionally biased region" description="Pro residues" evidence="6">
    <location>
        <begin position="1708"/>
        <end position="1720"/>
    </location>
</feature>
<dbReference type="SUPFAM" id="SSF56801">
    <property type="entry name" value="Acetyl-CoA synthetase-like"/>
    <property type="match status" value="1"/>
</dbReference>
<dbReference type="InterPro" id="IPR020806">
    <property type="entry name" value="PKS_PP-bd"/>
</dbReference>
<dbReference type="InterPro" id="IPR014043">
    <property type="entry name" value="Acyl_transferase_dom"/>
</dbReference>
<feature type="non-terminal residue" evidence="9">
    <location>
        <position position="1732"/>
    </location>
</feature>
<feature type="domain" description="Carrier" evidence="7">
    <location>
        <begin position="623"/>
        <end position="697"/>
    </location>
</feature>
<dbReference type="Gene3D" id="3.40.47.10">
    <property type="match status" value="1"/>
</dbReference>
<feature type="region of interest" description="Disordered" evidence="6">
    <location>
        <begin position="1551"/>
        <end position="1608"/>
    </location>
</feature>
<feature type="compositionally biased region" description="Low complexity" evidence="6">
    <location>
        <begin position="1721"/>
        <end position="1732"/>
    </location>
</feature>
<dbReference type="InterPro" id="IPR016035">
    <property type="entry name" value="Acyl_Trfase/lysoPLipase"/>
</dbReference>
<dbReference type="Pfam" id="PF00698">
    <property type="entry name" value="Acyl_transf_1"/>
    <property type="match status" value="1"/>
</dbReference>
<keyword evidence="5" id="KW-0012">Acyltransferase</keyword>
<dbReference type="SMART" id="SM00825">
    <property type="entry name" value="PKS_KS"/>
    <property type="match status" value="1"/>
</dbReference>
<dbReference type="InterPro" id="IPR014030">
    <property type="entry name" value="Ketoacyl_synth_N"/>
</dbReference>
<dbReference type="InterPro" id="IPR050091">
    <property type="entry name" value="PKS_NRPS_Biosynth_Enz"/>
</dbReference>
<feature type="domain" description="Carrier" evidence="7">
    <location>
        <begin position="1630"/>
        <end position="1705"/>
    </location>
</feature>
<feature type="domain" description="Ketosynthase family 3 (KS3)" evidence="8">
    <location>
        <begin position="721"/>
        <end position="1140"/>
    </location>
</feature>
<dbReference type="PANTHER" id="PTHR43775:SF37">
    <property type="entry name" value="SI:DKEY-61P9.11"/>
    <property type="match status" value="1"/>
</dbReference>
<evidence type="ECO:0000259" key="8">
    <source>
        <dbReference type="PROSITE" id="PS52004"/>
    </source>
</evidence>
<feature type="region of interest" description="Disordered" evidence="6">
    <location>
        <begin position="699"/>
        <end position="720"/>
    </location>
</feature>
<reference evidence="9 10" key="1">
    <citation type="submission" date="2020-03" db="EMBL/GenBank/DDBJ databases">
        <title>Draft genome of Streptomyces sp. ventii, isolated from the Axial Seamount in the Pacific Ocean, and resequencing of the two type strains Streptomyces lonarensis strain NCL 716 and Streptomyces bohaiensis strain 11A07.</title>
        <authorList>
            <person name="Loughran R.M."/>
            <person name="Pfannmuller K.M."/>
            <person name="Wasson B.J."/>
            <person name="Deadmond M.C."/>
            <person name="Paddock B.E."/>
            <person name="Koyack M.J."/>
            <person name="Gallegos D.A."/>
            <person name="Mitchell E.A."/>
            <person name="Ushijima B."/>
            <person name="Saw J.H."/>
            <person name="Mcphail K.L."/>
            <person name="Videau P."/>
        </authorList>
    </citation>
    <scope>NUCLEOTIDE SEQUENCE [LARGE SCALE GENOMIC DNA]</scope>
    <source>
        <strain evidence="9 10">11A07</strain>
    </source>
</reference>
<dbReference type="SMART" id="SM00823">
    <property type="entry name" value="PKS_PP"/>
    <property type="match status" value="2"/>
</dbReference>
<dbReference type="Pfam" id="PF00109">
    <property type="entry name" value="ketoacyl-synt"/>
    <property type="match status" value="1"/>
</dbReference>
<dbReference type="InterPro" id="IPR020845">
    <property type="entry name" value="AMP-binding_CS"/>
</dbReference>
<dbReference type="SUPFAM" id="SSF53901">
    <property type="entry name" value="Thiolase-like"/>
    <property type="match status" value="1"/>
</dbReference>
<evidence type="ECO:0000256" key="2">
    <source>
        <dbReference type="ARBA" id="ARBA00022553"/>
    </source>
</evidence>
<dbReference type="InterPro" id="IPR020841">
    <property type="entry name" value="PKS_Beta-ketoAc_synthase_dom"/>
</dbReference>
<dbReference type="Gene3D" id="3.40.366.10">
    <property type="entry name" value="Malonyl-Coenzyme A Acyl Carrier Protein, domain 2"/>
    <property type="match status" value="1"/>
</dbReference>
<dbReference type="SUPFAM" id="SSF47336">
    <property type="entry name" value="ACP-like"/>
    <property type="match status" value="2"/>
</dbReference>
<dbReference type="InterPro" id="IPR016036">
    <property type="entry name" value="Malonyl_transacylase_ACP-bd"/>
</dbReference>
<dbReference type="SUPFAM" id="SSF52151">
    <property type="entry name" value="FabD/lysophospholipase-like"/>
    <property type="match status" value="1"/>
</dbReference>
<dbReference type="InterPro" id="IPR016039">
    <property type="entry name" value="Thiolase-like"/>
</dbReference>
<evidence type="ECO:0000259" key="7">
    <source>
        <dbReference type="PROSITE" id="PS50075"/>
    </source>
</evidence>
<evidence type="ECO:0000313" key="10">
    <source>
        <dbReference type="Proteomes" id="UP000727056"/>
    </source>
</evidence>
<dbReference type="Pfam" id="PF00501">
    <property type="entry name" value="AMP-binding"/>
    <property type="match status" value="1"/>
</dbReference>
<evidence type="ECO:0000256" key="4">
    <source>
        <dbReference type="ARBA" id="ARBA00023194"/>
    </source>
</evidence>
<keyword evidence="1" id="KW-0596">Phosphopantetheine</keyword>
<dbReference type="SUPFAM" id="SSF55048">
    <property type="entry name" value="Probable ACP-binding domain of malonyl-CoA ACP transacylase"/>
    <property type="match status" value="1"/>
</dbReference>
<dbReference type="Proteomes" id="UP000727056">
    <property type="component" value="Unassembled WGS sequence"/>
</dbReference>
<sequence>MKGLPNVPTPTPPALSQGPPLRPGPDDPRDAVAALLRAARTAPTNGVVTLAADGTATRLDYPELLERALRVLGGLHRRGVAAGDDVILQGLSLADHFTAFWACLLGGIRPAALVETQDPDTTGPVPDRLAHTWRLLDEPLVVTDAAGAAVLARQDGPVAADVAELADGPAAAADHRPEPDDVALLMLSSGSTGAPKAAQLTHRALALFAASTADELEVGAGDVTLNWLPVDHSGAFLIYHLMPVFQGNTNVHAPTELVLAGPLRWLDLLAEYRVRHSWAPMFGYRLVSRELAAAPERTWDLSAVHTLLCGGEQIKPEAAREFLEAVAPFGVGEETFRPAWGMAETTTAITWGRFASPTGVRRVVRGSLDGELVWADPTAPDHETVTFVGVGPPAAESALRVVDTADRLLTERRIGRLQVASVRITTGYANNPAATEAALTADGWLDTGDLAFLADGELFITGRSKDVLILNGHNYTCHEIEDAATAAAGIVPGTVGACGIPDAESGSERLFIGFASATGDPDSDAATAREVRAAVFRRLRLSDVRVVAVPEADFPRTKSGKVRRDQLARMIGGDAEPVHSVPTVEAATAATAAGATGPLPDAPAAPATPAAATEAPGDADRAAAEGAVLSAVRAAVATATGEQVADDVAFFDLGLTSVALARVRASLERDLGTTVAAAAFYEHPTVADLTRHLADRVARAATAPSPATAPPHGPGGNAPTDGRIAIIGISARFPGAPDIDRFWANLREGRDSVSDFGGTADADPALRPVAGVLDDVDAFDAGFFGISRAEARLIDPAHRLFLETCYLALEHGGYAGTAADRRIGVYAGSGMHLYGHQDTQGTGARHDDGTAAVHAATGGLPDFVATRVAHRLNLTGPAIGVQTACSTSLVAVHLAVQALLAGDADLALAGAAAVRLPQEAGYRYEPGSILSGSGRCRPFDADADGTVGGNGVAAVLLKPLDRALADGDTVHAVIAGTAVNNDGGAKAGFTAPSVGGHADVVSAALRRAGVAANTISYVEAHGTGTAVGDPVEFRALTRALGDRPAGADRCALGSVKGNVGHLDTCAGMAGLIKTVLMLRHRELVPTVNLARPHPDMDWSGGPFRPATELRPWVSPDGGPLRAGVSALGVGGTNAHVVLQEAPPTDGEPRGTADTPVVLPLSASDAATLAELVTRVADHLDGASAPPAADVVRTLALGRRHLSHRRAVTGRTTAELVAALRESDRIAERATAGPLAFAFSGQGDIRPGSAARLYADFPRARAVLDRCEALFRACAPEAGGLLERLCAPVEAADAGEPWPTATAQVALFSLQVAQAAVWQGIGVHPAVVLGHSVGEYAALHTAGALSLEDGVRLTAERGRLMQATAPGGMVAVVADAARSAELAARCGLEVAAANAPGHHVLAGAADTVAAAGAVLDAEGVTWRALAVDRAFHTALMDEALDGLRAAVDRVELHPLRLPLVTTADAVRHPVGTVPDGDYLVAQARRAVEFAGSLATVAASDTTDFLELGPGRVLCGIGRRALPDSRWTPTLATPDGDAVRPAVATLYEQGVDPDWTELTPEGRRVPLPAHPLRRTRFEDPAQPASTTTERADADADADAPAGTAGTSGSTAAAVEPVSVAEVAATVAAEQAGAVLSRVREVVGKRLGATAEEVDTERTFLEQGADSLSMMAAARDLATEFDVRVPVRDLFGDSDTPEKLARAIADQLPAPAAPVAPEPPAAPRPAGAPTAGSPG</sequence>
<organism evidence="9 10">
    <name type="scientific">Streptomyces bohaiensis</name>
    <dbReference type="NCBI Taxonomy" id="1431344"/>
    <lineage>
        <taxon>Bacteria</taxon>
        <taxon>Bacillati</taxon>
        <taxon>Actinomycetota</taxon>
        <taxon>Actinomycetes</taxon>
        <taxon>Kitasatosporales</taxon>
        <taxon>Streptomycetaceae</taxon>
        <taxon>Streptomyces</taxon>
    </lineage>
</organism>
<dbReference type="PROSITE" id="PS00606">
    <property type="entry name" value="KS3_1"/>
    <property type="match status" value="1"/>
</dbReference>
<dbReference type="InterPro" id="IPR018201">
    <property type="entry name" value="Ketoacyl_synth_AS"/>
</dbReference>
<dbReference type="Gene3D" id="3.30.300.30">
    <property type="match status" value="1"/>
</dbReference>
<dbReference type="Gene3D" id="3.30.70.3290">
    <property type="match status" value="1"/>
</dbReference>
<keyword evidence="2" id="KW-0597">Phosphoprotein</keyword>
<dbReference type="InterPro" id="IPR009081">
    <property type="entry name" value="PP-bd_ACP"/>
</dbReference>
<dbReference type="PROSITE" id="PS00455">
    <property type="entry name" value="AMP_BINDING"/>
    <property type="match status" value="1"/>
</dbReference>
<evidence type="ECO:0000256" key="5">
    <source>
        <dbReference type="ARBA" id="ARBA00023315"/>
    </source>
</evidence>
<feature type="region of interest" description="Disordered" evidence="6">
    <location>
        <begin position="1"/>
        <end position="28"/>
    </location>
</feature>
<comment type="caution">
    <text evidence="9">The sequence shown here is derived from an EMBL/GenBank/DDBJ whole genome shotgun (WGS) entry which is preliminary data.</text>
</comment>
<dbReference type="PROSITE" id="PS52004">
    <property type="entry name" value="KS3_2"/>
    <property type="match status" value="1"/>
</dbReference>
<dbReference type="Pfam" id="PF02801">
    <property type="entry name" value="Ketoacyl-synt_C"/>
    <property type="match status" value="1"/>
</dbReference>
<evidence type="ECO:0000313" key="9">
    <source>
        <dbReference type="EMBL" id="NJQ16750.1"/>
    </source>
</evidence>
<dbReference type="PANTHER" id="PTHR43775">
    <property type="entry name" value="FATTY ACID SYNTHASE"/>
    <property type="match status" value="1"/>
</dbReference>
<name>A0ABX1CFX9_9ACTN</name>
<feature type="compositionally biased region" description="Low complexity" evidence="6">
    <location>
        <begin position="594"/>
        <end position="616"/>
    </location>
</feature>